<dbReference type="SFLD" id="SFLDS00003">
    <property type="entry name" value="Haloacid_Dehalogenase"/>
    <property type="match status" value="1"/>
</dbReference>
<dbReference type="NCBIfam" id="TIGR01494">
    <property type="entry name" value="ATPase_P-type"/>
    <property type="match status" value="1"/>
</dbReference>
<feature type="domain" description="P-type ATPase A" evidence="10">
    <location>
        <begin position="139"/>
        <end position="239"/>
    </location>
</feature>
<dbReference type="GO" id="GO:0005524">
    <property type="term" value="F:ATP binding"/>
    <property type="evidence" value="ECO:0007669"/>
    <property type="project" value="UniProtKB-UniRule"/>
</dbReference>
<feature type="region of interest" description="Disordered" evidence="9">
    <location>
        <begin position="643"/>
        <end position="708"/>
    </location>
</feature>
<evidence type="ECO:0000256" key="5">
    <source>
        <dbReference type="ARBA" id="ARBA00022967"/>
    </source>
</evidence>
<evidence type="ECO:0000313" key="11">
    <source>
        <dbReference type="EMBL" id="NYG05451.1"/>
    </source>
</evidence>
<feature type="transmembrane region" description="Helical" evidence="8">
    <location>
        <begin position="289"/>
        <end position="313"/>
    </location>
</feature>
<proteinExistence type="inferred from homology"/>
<evidence type="ECO:0000256" key="6">
    <source>
        <dbReference type="ARBA" id="ARBA00022989"/>
    </source>
</evidence>
<dbReference type="GO" id="GO:0016887">
    <property type="term" value="F:ATP hydrolysis activity"/>
    <property type="evidence" value="ECO:0007669"/>
    <property type="project" value="InterPro"/>
</dbReference>
<evidence type="ECO:0000256" key="2">
    <source>
        <dbReference type="ARBA" id="ARBA00006024"/>
    </source>
</evidence>
<evidence type="ECO:0000256" key="9">
    <source>
        <dbReference type="SAM" id="MobiDB-lite"/>
    </source>
</evidence>
<keyword evidence="12" id="KW-1185">Reference proteome</keyword>
<keyword evidence="5" id="KW-1278">Translocase</keyword>
<organism evidence="11 12">
    <name type="scientific">Pseudonocardia alni</name>
    <name type="common">Amycolata alni</name>
    <dbReference type="NCBI Taxonomy" id="33907"/>
    <lineage>
        <taxon>Bacteria</taxon>
        <taxon>Bacillati</taxon>
        <taxon>Actinomycetota</taxon>
        <taxon>Actinomycetes</taxon>
        <taxon>Pseudonocardiales</taxon>
        <taxon>Pseudonocardiaceae</taxon>
        <taxon>Pseudonocardia</taxon>
    </lineage>
</organism>
<dbReference type="Pfam" id="PF00122">
    <property type="entry name" value="E1-E2_ATPase"/>
    <property type="match status" value="1"/>
</dbReference>
<dbReference type="AlphaFoldDB" id="A0A852WDK4"/>
<dbReference type="Pfam" id="PF00702">
    <property type="entry name" value="Hydrolase"/>
    <property type="match status" value="1"/>
</dbReference>
<evidence type="ECO:0000256" key="3">
    <source>
        <dbReference type="ARBA" id="ARBA00022692"/>
    </source>
</evidence>
<evidence type="ECO:0000259" key="10">
    <source>
        <dbReference type="Pfam" id="PF00122"/>
    </source>
</evidence>
<keyword evidence="8" id="KW-0547">Nucleotide-binding</keyword>
<dbReference type="GO" id="GO:0015086">
    <property type="term" value="F:cadmium ion transmembrane transporter activity"/>
    <property type="evidence" value="ECO:0007669"/>
    <property type="project" value="TreeGrafter"/>
</dbReference>
<dbReference type="GO" id="GO:0046872">
    <property type="term" value="F:metal ion binding"/>
    <property type="evidence" value="ECO:0007669"/>
    <property type="project" value="UniProtKB-KW"/>
</dbReference>
<dbReference type="Gene3D" id="2.70.150.10">
    <property type="entry name" value="Calcium-transporting ATPase, cytoplasmic transduction domain A"/>
    <property type="match status" value="1"/>
</dbReference>
<dbReference type="Proteomes" id="UP000549695">
    <property type="component" value="Unassembled WGS sequence"/>
</dbReference>
<dbReference type="PANTHER" id="PTHR48085:SF5">
    <property type="entry name" value="CADMIUM_ZINC-TRANSPORTING ATPASE HMA4-RELATED"/>
    <property type="match status" value="1"/>
</dbReference>
<evidence type="ECO:0000256" key="4">
    <source>
        <dbReference type="ARBA" id="ARBA00022723"/>
    </source>
</evidence>
<reference evidence="11 12" key="1">
    <citation type="submission" date="2020-07" db="EMBL/GenBank/DDBJ databases">
        <title>Sequencing the genomes of 1000 actinobacteria strains.</title>
        <authorList>
            <person name="Klenk H.-P."/>
        </authorList>
    </citation>
    <scope>NUCLEOTIDE SEQUENCE [LARGE SCALE GENOMIC DNA]</scope>
    <source>
        <strain evidence="11 12">DSM 44749</strain>
    </source>
</reference>
<gene>
    <name evidence="11" type="ORF">HDA37_005805</name>
</gene>
<keyword evidence="8" id="KW-0067">ATP-binding</keyword>
<feature type="region of interest" description="Disordered" evidence="9">
    <location>
        <begin position="1"/>
        <end position="20"/>
    </location>
</feature>
<feature type="transmembrane region" description="Helical" evidence="8">
    <location>
        <begin position="31"/>
        <end position="47"/>
    </location>
</feature>
<feature type="transmembrane region" description="Helical" evidence="8">
    <location>
        <begin position="53"/>
        <end position="74"/>
    </location>
</feature>
<evidence type="ECO:0000313" key="12">
    <source>
        <dbReference type="Proteomes" id="UP000549695"/>
    </source>
</evidence>
<comment type="similarity">
    <text evidence="2 8">Belongs to the cation transport ATPase (P-type) (TC 3.A.3) family. Type IB subfamily.</text>
</comment>
<keyword evidence="7 8" id="KW-0472">Membrane</keyword>
<dbReference type="PANTHER" id="PTHR48085">
    <property type="entry name" value="CADMIUM/ZINC-TRANSPORTING ATPASE HMA2-RELATED"/>
    <property type="match status" value="1"/>
</dbReference>
<feature type="transmembrane region" description="Helical" evidence="8">
    <location>
        <begin position="259"/>
        <end position="277"/>
    </location>
</feature>
<dbReference type="EC" id="3.6.3.-" evidence="11"/>
<feature type="transmembrane region" description="Helical" evidence="8">
    <location>
        <begin position="593"/>
        <end position="620"/>
    </location>
</feature>
<sequence>MSESGTAPAPANDSAAGGDEGPGRIWQVRELQLAAVAAVLLAAAWVIDLVAGGPALLIGGVELVAAVVAASTFVPDALRNLRHGRIGVGTLMTIAVIGAVALGQIAEAALLGILFSIAEGLEHHAVTRTRRGLRALLGLVPPTASVLRDGDEVTVSPDDLVVGDVLIVRPGERAATDGTIRTGRTSLDTSAITGESVPIEAGPGDDLYAGTINGGGAIEVVVSAPASDSSLARIVHIVEQAQERKGSGQRLADRIARPLVPAIMVLAVLIAGLGALFGDPVLWLERALVVLVAASPCALAISVPLTVVAAIGASSRHGALVKGGAALEELGRIRAVALDKTGTLTRNSPEVVEVLAAPGEDRTDVLATAAALESRSEHPLARAVLTAAEAAPWSVAVRPADDVTAVPGHGLIGVRDGVELRLGRSGWVDAGLLAEDVARLQDQGATVVLLERGGTLLGAVAVRDELRPEAVEAVRRMRALGIDVAMLTGDNRRTAAMLGQQAGIGVVHAELRPEDKARLLPEIARGRRIAMVGDGVNDAPALATADVGIAMGAMGTDVAIETADVALMGEDLRHLPQNLAHARHARTIMLQNVGFSLLIIGTLIPLAAFGVLGLATVVVIHEAAEVLVILNAVRAARTRPLPGLTAAPATSGRHHIAVEPAPEPDDPCCAPAPRPATPHTVATGPSPLDADPGSAPAQPPHQSGCADGCACCSPEPSAAEQEIQAHQRSHP</sequence>
<keyword evidence="3 8" id="KW-0812">Transmembrane</keyword>
<comment type="subcellular location">
    <subcellularLocation>
        <location evidence="1">Cell membrane</location>
        <topology evidence="1">Multi-pass membrane protein</topology>
    </subcellularLocation>
</comment>
<keyword evidence="8" id="KW-1003">Cell membrane</keyword>
<evidence type="ECO:0000256" key="8">
    <source>
        <dbReference type="RuleBase" id="RU362081"/>
    </source>
</evidence>
<dbReference type="InterPro" id="IPR001757">
    <property type="entry name" value="P_typ_ATPase"/>
</dbReference>
<dbReference type="SFLD" id="SFLDG00002">
    <property type="entry name" value="C1.7:_P-type_atpase_like"/>
    <property type="match status" value="1"/>
</dbReference>
<keyword evidence="11" id="KW-0378">Hydrolase</keyword>
<keyword evidence="4 8" id="KW-0479">Metal-binding</keyword>
<dbReference type="InterPro" id="IPR023214">
    <property type="entry name" value="HAD_sf"/>
</dbReference>
<dbReference type="Gene3D" id="3.40.50.1000">
    <property type="entry name" value="HAD superfamily/HAD-like"/>
    <property type="match status" value="1"/>
</dbReference>
<dbReference type="InterPro" id="IPR023298">
    <property type="entry name" value="ATPase_P-typ_TM_dom_sf"/>
</dbReference>
<dbReference type="PROSITE" id="PS00154">
    <property type="entry name" value="ATPASE_E1_E2"/>
    <property type="match status" value="1"/>
</dbReference>
<dbReference type="Gene3D" id="3.40.1110.10">
    <property type="entry name" value="Calcium-transporting ATPase, cytoplasmic domain N"/>
    <property type="match status" value="1"/>
</dbReference>
<dbReference type="GO" id="GO:0019829">
    <property type="term" value="F:ATPase-coupled monoatomic cation transmembrane transporter activity"/>
    <property type="evidence" value="ECO:0007669"/>
    <property type="project" value="InterPro"/>
</dbReference>
<dbReference type="GO" id="GO:0005886">
    <property type="term" value="C:plasma membrane"/>
    <property type="evidence" value="ECO:0007669"/>
    <property type="project" value="UniProtKB-SubCell"/>
</dbReference>
<dbReference type="NCBIfam" id="TIGR01512">
    <property type="entry name" value="ATPase-IB2_Cd"/>
    <property type="match status" value="1"/>
</dbReference>
<protein>
    <submittedName>
        <fullName evidence="11">Cation-transporting ATPase G</fullName>
        <ecNumber evidence="11">3.6.3.-</ecNumber>
    </submittedName>
</protein>
<keyword evidence="6 8" id="KW-1133">Transmembrane helix</keyword>
<dbReference type="SUPFAM" id="SSF56784">
    <property type="entry name" value="HAD-like"/>
    <property type="match status" value="1"/>
</dbReference>
<evidence type="ECO:0000256" key="1">
    <source>
        <dbReference type="ARBA" id="ARBA00004651"/>
    </source>
</evidence>
<name>A0A852WDK4_PSEA5</name>
<evidence type="ECO:0000256" key="7">
    <source>
        <dbReference type="ARBA" id="ARBA00023136"/>
    </source>
</evidence>
<dbReference type="InterPro" id="IPR027256">
    <property type="entry name" value="P-typ_ATPase_IB"/>
</dbReference>
<accession>A0A852WDK4</accession>
<dbReference type="SFLD" id="SFLDF00027">
    <property type="entry name" value="p-type_atpase"/>
    <property type="match status" value="1"/>
</dbReference>
<dbReference type="NCBIfam" id="TIGR01525">
    <property type="entry name" value="ATPase-IB_hvy"/>
    <property type="match status" value="1"/>
</dbReference>
<dbReference type="InterPro" id="IPR008250">
    <property type="entry name" value="ATPase_P-typ_transduc_dom_A_sf"/>
</dbReference>
<dbReference type="CDD" id="cd02079">
    <property type="entry name" value="P-type_ATPase_HM"/>
    <property type="match status" value="1"/>
</dbReference>
<dbReference type="PRINTS" id="PR00119">
    <property type="entry name" value="CATATPASE"/>
</dbReference>
<dbReference type="InterPro" id="IPR023299">
    <property type="entry name" value="ATPase_P-typ_cyto_dom_N"/>
</dbReference>
<dbReference type="InterPro" id="IPR036412">
    <property type="entry name" value="HAD-like_sf"/>
</dbReference>
<dbReference type="PRINTS" id="PR00941">
    <property type="entry name" value="CDATPASE"/>
</dbReference>
<dbReference type="EMBL" id="JACCCZ010000002">
    <property type="protein sequence ID" value="NYG05451.1"/>
    <property type="molecule type" value="Genomic_DNA"/>
</dbReference>
<dbReference type="SUPFAM" id="SSF81665">
    <property type="entry name" value="Calcium ATPase, transmembrane domain M"/>
    <property type="match status" value="1"/>
</dbReference>
<dbReference type="InterPro" id="IPR051014">
    <property type="entry name" value="Cation_Transport_ATPase_IB"/>
</dbReference>
<comment type="caution">
    <text evidence="11">The sequence shown here is derived from an EMBL/GenBank/DDBJ whole genome shotgun (WGS) entry which is preliminary data.</text>
</comment>
<dbReference type="InterPro" id="IPR018303">
    <property type="entry name" value="ATPase_P-typ_P_site"/>
</dbReference>
<dbReference type="InterPro" id="IPR059000">
    <property type="entry name" value="ATPase_P-type_domA"/>
</dbReference>
<dbReference type="InterPro" id="IPR044492">
    <property type="entry name" value="P_typ_ATPase_HD_dom"/>
</dbReference>
<dbReference type="SUPFAM" id="SSF81653">
    <property type="entry name" value="Calcium ATPase, transduction domain A"/>
    <property type="match status" value="1"/>
</dbReference>